<sequence>HEFIADLKDGYDTEIGERGVKFSGGQRQRVGIARVLLQDPDVLILDEPTSDVDTETEMRIQGSLDRLTENRTTLAIAHRLSTVKDADRILVLEDGRVVERGDHESLIAEGGLYADLWGVQAGEMDAIPSR</sequence>
<evidence type="ECO:0000313" key="3">
    <source>
        <dbReference type="Proteomes" id="UP001596328"/>
    </source>
</evidence>
<comment type="caution">
    <text evidence="2">The sequence shown here is derived from an EMBL/GenBank/DDBJ whole genome shotgun (WGS) entry which is preliminary data.</text>
</comment>
<dbReference type="PANTHER" id="PTHR43394:SF1">
    <property type="entry name" value="ATP-BINDING CASSETTE SUB-FAMILY B MEMBER 10, MITOCHONDRIAL"/>
    <property type="match status" value="1"/>
</dbReference>
<keyword evidence="2" id="KW-0067">ATP-binding</keyword>
<protein>
    <submittedName>
        <fullName evidence="2">ATP-binding cassette domain-containing protein</fullName>
    </submittedName>
</protein>
<feature type="non-terminal residue" evidence="2">
    <location>
        <position position="1"/>
    </location>
</feature>
<reference evidence="2 3" key="1">
    <citation type="journal article" date="2019" name="Int. J. Syst. Evol. Microbiol.">
        <title>The Global Catalogue of Microorganisms (GCM) 10K type strain sequencing project: providing services to taxonomists for standard genome sequencing and annotation.</title>
        <authorList>
            <consortium name="The Broad Institute Genomics Platform"/>
            <consortium name="The Broad Institute Genome Sequencing Center for Infectious Disease"/>
            <person name="Wu L."/>
            <person name="Ma J."/>
        </authorList>
    </citation>
    <scope>NUCLEOTIDE SEQUENCE [LARGE SCALE GENOMIC DNA]</scope>
    <source>
        <strain evidence="2 3">NBRC 111368</strain>
    </source>
</reference>
<dbReference type="InterPro" id="IPR039421">
    <property type="entry name" value="Type_1_exporter"/>
</dbReference>
<keyword evidence="2" id="KW-0547">Nucleotide-binding</keyword>
<dbReference type="AlphaFoldDB" id="A0ABD5S4D6"/>
<keyword evidence="3" id="KW-1185">Reference proteome</keyword>
<dbReference type="PANTHER" id="PTHR43394">
    <property type="entry name" value="ATP-DEPENDENT PERMEASE MDL1, MITOCHONDRIAL"/>
    <property type="match status" value="1"/>
</dbReference>
<evidence type="ECO:0000313" key="2">
    <source>
        <dbReference type="EMBL" id="MFC6726435.1"/>
    </source>
</evidence>
<proteinExistence type="predicted"/>
<dbReference type="Pfam" id="PF00005">
    <property type="entry name" value="ABC_tran"/>
    <property type="match status" value="1"/>
</dbReference>
<dbReference type="GO" id="GO:0005524">
    <property type="term" value="F:ATP binding"/>
    <property type="evidence" value="ECO:0007669"/>
    <property type="project" value="UniProtKB-KW"/>
</dbReference>
<accession>A0ABD5S4D6</accession>
<dbReference type="Proteomes" id="UP001596328">
    <property type="component" value="Unassembled WGS sequence"/>
</dbReference>
<dbReference type="Gene3D" id="3.40.50.300">
    <property type="entry name" value="P-loop containing nucleotide triphosphate hydrolases"/>
    <property type="match status" value="1"/>
</dbReference>
<evidence type="ECO:0000259" key="1">
    <source>
        <dbReference type="Pfam" id="PF00005"/>
    </source>
</evidence>
<name>A0ABD5S4D6_9EURY</name>
<dbReference type="SUPFAM" id="SSF52540">
    <property type="entry name" value="P-loop containing nucleoside triphosphate hydrolases"/>
    <property type="match status" value="1"/>
</dbReference>
<gene>
    <name evidence="2" type="ORF">ACFQE1_19115</name>
</gene>
<dbReference type="EMBL" id="JBHSWU010001111">
    <property type="protein sequence ID" value="MFC6726435.1"/>
    <property type="molecule type" value="Genomic_DNA"/>
</dbReference>
<organism evidence="2 3">
    <name type="scientific">Halobium palmae</name>
    <dbReference type="NCBI Taxonomy" id="1776492"/>
    <lineage>
        <taxon>Archaea</taxon>
        <taxon>Methanobacteriati</taxon>
        <taxon>Methanobacteriota</taxon>
        <taxon>Stenosarchaea group</taxon>
        <taxon>Halobacteria</taxon>
        <taxon>Halobacteriales</taxon>
        <taxon>Haloferacaceae</taxon>
        <taxon>Halobium</taxon>
    </lineage>
</organism>
<dbReference type="InterPro" id="IPR003439">
    <property type="entry name" value="ABC_transporter-like_ATP-bd"/>
</dbReference>
<dbReference type="InterPro" id="IPR027417">
    <property type="entry name" value="P-loop_NTPase"/>
</dbReference>
<feature type="domain" description="ABC transporter" evidence="1">
    <location>
        <begin position="7"/>
        <end position="50"/>
    </location>
</feature>